<dbReference type="PANTHER" id="PTHR46212:SF10">
    <property type="entry name" value="PEFLIN"/>
    <property type="match status" value="1"/>
</dbReference>
<dbReference type="CTD" id="20217319"/>
<gene>
    <name evidence="15" type="primary">20217319</name>
    <name evidence="14" type="ORF">HELRODRAFT_92122</name>
</gene>
<dbReference type="OrthoDB" id="186625at2759"/>
<dbReference type="OMA" id="PTICPAY"/>
<accession>T1G8C2</accession>
<dbReference type="InterPro" id="IPR002048">
    <property type="entry name" value="EF_hand_dom"/>
</dbReference>
<keyword evidence="16" id="KW-1185">Reference proteome</keyword>
<reference evidence="14 16" key="2">
    <citation type="journal article" date="2013" name="Nature">
        <title>Insights into bilaterian evolution from three spiralian genomes.</title>
        <authorList>
            <person name="Simakov O."/>
            <person name="Marletaz F."/>
            <person name="Cho S.J."/>
            <person name="Edsinger-Gonzales E."/>
            <person name="Havlak P."/>
            <person name="Hellsten U."/>
            <person name="Kuo D.H."/>
            <person name="Larsson T."/>
            <person name="Lv J."/>
            <person name="Arendt D."/>
            <person name="Savage R."/>
            <person name="Osoegawa K."/>
            <person name="de Jong P."/>
            <person name="Grimwood J."/>
            <person name="Chapman J.A."/>
            <person name="Shapiro H."/>
            <person name="Aerts A."/>
            <person name="Otillar R.P."/>
            <person name="Terry A.Y."/>
            <person name="Boore J.L."/>
            <person name="Grigoriev I.V."/>
            <person name="Lindberg D.R."/>
            <person name="Seaver E.C."/>
            <person name="Weisblat D.A."/>
            <person name="Putnam N.H."/>
            <person name="Rokhsar D.S."/>
        </authorList>
    </citation>
    <scope>NUCLEOTIDE SEQUENCE</scope>
</reference>
<dbReference type="InterPro" id="IPR018247">
    <property type="entry name" value="EF_Hand_1_Ca_BS"/>
</dbReference>
<dbReference type="AlphaFoldDB" id="T1G8C2"/>
<keyword evidence="4" id="KW-0677">Repeat</keyword>
<evidence type="ECO:0000256" key="11">
    <source>
        <dbReference type="ARBA" id="ARBA00041490"/>
    </source>
</evidence>
<sequence length="176" mass="20442">VKQAVDEDCNGKITAQELQTSLMNNNCTPFNSETCRLMVGMFDVDRNGTIDIYEFSSLWKYIQEWRACFDSFDTDRSGTIDVHELNNAFKTFGYNLSQNFCQLCIRVFDRKGHSSIKFDDFIQCCVMLKVLSAKFMQKDVQKTGVIRVYYEEVSEDGYESRLRTHVFCGDSHDYNS</sequence>
<dbReference type="GeneID" id="20217319"/>
<dbReference type="GO" id="GO:0048208">
    <property type="term" value="P:COPII vesicle coating"/>
    <property type="evidence" value="ECO:0000318"/>
    <property type="project" value="GO_Central"/>
</dbReference>
<dbReference type="InterPro" id="IPR051426">
    <property type="entry name" value="Peflin/Sorcin_CaBP"/>
</dbReference>
<dbReference type="HOGENOM" id="CLU_051357_1_1_1"/>
<dbReference type="InterPro" id="IPR011992">
    <property type="entry name" value="EF-hand-dom_pair"/>
</dbReference>
<evidence type="ECO:0000256" key="2">
    <source>
        <dbReference type="ARBA" id="ARBA00022490"/>
    </source>
</evidence>
<dbReference type="EMBL" id="KB095918">
    <property type="protein sequence ID" value="ESO09756.1"/>
    <property type="molecule type" value="Genomic_DNA"/>
</dbReference>
<dbReference type="RefSeq" id="XP_009012158.1">
    <property type="nucleotide sequence ID" value="XM_009013910.1"/>
</dbReference>
<dbReference type="Pfam" id="PF13499">
    <property type="entry name" value="EF-hand_7"/>
    <property type="match status" value="1"/>
</dbReference>
<protein>
    <recommendedName>
        <fullName evidence="10">Peflin</fullName>
    </recommendedName>
    <alternativeName>
        <fullName evidence="11">PEF protein with a long N-terminal hydrophobic domain</fullName>
    </alternativeName>
    <alternativeName>
        <fullName evidence="12">Penta-EF hand domain-containing protein 1</fullName>
    </alternativeName>
</protein>
<proteinExistence type="predicted"/>
<evidence type="ECO:0000313" key="16">
    <source>
        <dbReference type="Proteomes" id="UP000015101"/>
    </source>
</evidence>
<dbReference type="eggNOG" id="KOG0037">
    <property type="taxonomic scope" value="Eukaryota"/>
</dbReference>
<reference evidence="16" key="1">
    <citation type="submission" date="2012-12" db="EMBL/GenBank/DDBJ databases">
        <authorList>
            <person name="Hellsten U."/>
            <person name="Grimwood J."/>
            <person name="Chapman J.A."/>
            <person name="Shapiro H."/>
            <person name="Aerts A."/>
            <person name="Otillar R.P."/>
            <person name="Terry A.Y."/>
            <person name="Boore J.L."/>
            <person name="Simakov O."/>
            <person name="Marletaz F."/>
            <person name="Cho S.-J."/>
            <person name="Edsinger-Gonzales E."/>
            <person name="Havlak P."/>
            <person name="Kuo D.-H."/>
            <person name="Larsson T."/>
            <person name="Lv J."/>
            <person name="Arendt D."/>
            <person name="Savage R."/>
            <person name="Osoegawa K."/>
            <person name="de Jong P."/>
            <person name="Lindberg D.R."/>
            <person name="Seaver E.C."/>
            <person name="Weisblat D.A."/>
            <person name="Putnam N.H."/>
            <person name="Grigoriev I.V."/>
            <person name="Rokhsar D.S."/>
        </authorList>
    </citation>
    <scope>NUCLEOTIDE SEQUENCE</scope>
</reference>
<evidence type="ECO:0000259" key="13">
    <source>
        <dbReference type="PROSITE" id="PS50222"/>
    </source>
</evidence>
<organism evidence="15 16">
    <name type="scientific">Helobdella robusta</name>
    <name type="common">Californian leech</name>
    <dbReference type="NCBI Taxonomy" id="6412"/>
    <lineage>
        <taxon>Eukaryota</taxon>
        <taxon>Metazoa</taxon>
        <taxon>Spiralia</taxon>
        <taxon>Lophotrochozoa</taxon>
        <taxon>Annelida</taxon>
        <taxon>Clitellata</taxon>
        <taxon>Hirudinea</taxon>
        <taxon>Rhynchobdellida</taxon>
        <taxon>Glossiphoniidae</taxon>
        <taxon>Helobdella</taxon>
    </lineage>
</organism>
<evidence type="ECO:0000256" key="12">
    <source>
        <dbReference type="ARBA" id="ARBA00042606"/>
    </source>
</evidence>
<dbReference type="PROSITE" id="PS50222">
    <property type="entry name" value="EF_HAND_2"/>
    <property type="match status" value="1"/>
</dbReference>
<dbReference type="GO" id="GO:0005509">
    <property type="term" value="F:calcium ion binding"/>
    <property type="evidence" value="ECO:0007669"/>
    <property type="project" value="InterPro"/>
</dbReference>
<dbReference type="EnsemblMetazoa" id="HelroT92122">
    <property type="protein sequence ID" value="HelroP92122"/>
    <property type="gene ID" value="HelroG92122"/>
</dbReference>
<keyword evidence="3" id="KW-0479">Metal-binding</keyword>
<evidence type="ECO:0000256" key="4">
    <source>
        <dbReference type="ARBA" id="ARBA00022737"/>
    </source>
</evidence>
<evidence type="ECO:0000256" key="3">
    <source>
        <dbReference type="ARBA" id="ARBA00022723"/>
    </source>
</evidence>
<dbReference type="Gene3D" id="1.10.238.10">
    <property type="entry name" value="EF-hand"/>
    <property type="match status" value="1"/>
</dbReference>
<evidence type="ECO:0000313" key="15">
    <source>
        <dbReference type="EnsemblMetazoa" id="HelroP92122"/>
    </source>
</evidence>
<evidence type="ECO:0000256" key="7">
    <source>
        <dbReference type="ARBA" id="ARBA00023136"/>
    </source>
</evidence>
<dbReference type="GO" id="GO:0048306">
    <property type="term" value="F:calcium-dependent protein binding"/>
    <property type="evidence" value="ECO:0007669"/>
    <property type="project" value="UniProtKB-ARBA"/>
</dbReference>
<dbReference type="STRING" id="6412.T1G8C2"/>
<feature type="domain" description="EF-hand" evidence="13">
    <location>
        <begin position="60"/>
        <end position="95"/>
    </location>
</feature>
<keyword evidence="5" id="KW-0256">Endoplasmic reticulum</keyword>
<evidence type="ECO:0000256" key="8">
    <source>
        <dbReference type="ARBA" id="ARBA00023329"/>
    </source>
</evidence>
<comment type="subcellular location">
    <subcellularLocation>
        <location evidence="9">Cytoplasmic vesicle</location>
        <location evidence="9">COPII-coated vesicle membrane</location>
        <topology evidence="9">Peripheral membrane protein</topology>
    </subcellularLocation>
    <subcellularLocation>
        <location evidence="1">Endoplasmic reticulum</location>
    </subcellularLocation>
</comment>
<keyword evidence="6" id="KW-0106">Calcium</keyword>
<dbReference type="SMART" id="SM00054">
    <property type="entry name" value="EFh"/>
    <property type="match status" value="3"/>
</dbReference>
<evidence type="ECO:0000256" key="6">
    <source>
        <dbReference type="ARBA" id="ARBA00022837"/>
    </source>
</evidence>
<evidence type="ECO:0000256" key="5">
    <source>
        <dbReference type="ARBA" id="ARBA00022824"/>
    </source>
</evidence>
<keyword evidence="2" id="KW-0963">Cytoplasm</keyword>
<dbReference type="Pfam" id="PF13833">
    <property type="entry name" value="EF-hand_8"/>
    <property type="match status" value="1"/>
</dbReference>
<keyword evidence="8" id="KW-0968">Cytoplasmic vesicle</keyword>
<dbReference type="SUPFAM" id="SSF47473">
    <property type="entry name" value="EF-hand"/>
    <property type="match status" value="1"/>
</dbReference>
<dbReference type="Proteomes" id="UP000015101">
    <property type="component" value="Unassembled WGS sequence"/>
</dbReference>
<dbReference type="InParanoid" id="T1G8C2"/>
<name>T1G8C2_HELRO</name>
<evidence type="ECO:0000256" key="9">
    <source>
        <dbReference type="ARBA" id="ARBA00037873"/>
    </source>
</evidence>
<evidence type="ECO:0000313" key="14">
    <source>
        <dbReference type="EMBL" id="ESO09756.1"/>
    </source>
</evidence>
<dbReference type="GO" id="GO:0005783">
    <property type="term" value="C:endoplasmic reticulum"/>
    <property type="evidence" value="ECO:0007669"/>
    <property type="project" value="UniProtKB-SubCell"/>
</dbReference>
<dbReference type="EMBL" id="AMQM01009057">
    <property type="status" value="NOT_ANNOTATED_CDS"/>
    <property type="molecule type" value="Genomic_DNA"/>
</dbReference>
<dbReference type="GO" id="GO:0012507">
    <property type="term" value="C:ER to Golgi transport vesicle membrane"/>
    <property type="evidence" value="ECO:0007669"/>
    <property type="project" value="UniProtKB-SubCell"/>
</dbReference>
<dbReference type="PANTHER" id="PTHR46212">
    <property type="entry name" value="PEFLIN"/>
    <property type="match status" value="1"/>
</dbReference>
<evidence type="ECO:0000256" key="10">
    <source>
        <dbReference type="ARBA" id="ARBA00041025"/>
    </source>
</evidence>
<evidence type="ECO:0000256" key="1">
    <source>
        <dbReference type="ARBA" id="ARBA00004240"/>
    </source>
</evidence>
<dbReference type="PROSITE" id="PS00018">
    <property type="entry name" value="EF_HAND_1"/>
    <property type="match status" value="2"/>
</dbReference>
<keyword evidence="7" id="KW-0472">Membrane</keyword>
<dbReference type="KEGG" id="hro:HELRODRAFT_92122"/>
<reference evidence="15" key="3">
    <citation type="submission" date="2015-06" db="UniProtKB">
        <authorList>
            <consortium name="EnsemblMetazoa"/>
        </authorList>
    </citation>
    <scope>IDENTIFICATION</scope>
</reference>